<dbReference type="InterPro" id="IPR017958">
    <property type="entry name" value="Gln-tRNA_amidoTrfase_suB_CS"/>
</dbReference>
<evidence type="ECO:0000256" key="5">
    <source>
        <dbReference type="ARBA" id="ARBA00047913"/>
    </source>
</evidence>
<dbReference type="InterPro" id="IPR029351">
    <property type="entry name" value="GAD_dom"/>
</dbReference>
<dbReference type="InterPro" id="IPR023168">
    <property type="entry name" value="GatB_Yqey_C_2"/>
</dbReference>
<dbReference type="GO" id="GO:0006412">
    <property type="term" value="P:translation"/>
    <property type="evidence" value="ECO:0007669"/>
    <property type="project" value="UniProtKB-UniRule"/>
</dbReference>
<dbReference type="PANTHER" id="PTHR11659">
    <property type="entry name" value="GLUTAMYL-TRNA GLN AMIDOTRANSFERASE SUBUNIT B MITOCHONDRIAL AND PROKARYOTIC PET112-RELATED"/>
    <property type="match status" value="1"/>
</dbReference>
<dbReference type="AlphaFoldDB" id="A0A7C1GA46"/>
<proteinExistence type="inferred from homology"/>
<dbReference type="EC" id="6.3.5.-" evidence="6"/>
<accession>A0A7C1GA46</accession>
<dbReference type="Pfam" id="PF02637">
    <property type="entry name" value="GatB_Yqey"/>
    <property type="match status" value="1"/>
</dbReference>
<protein>
    <recommendedName>
        <fullName evidence="6">Glutamyl-tRNA(Gln) amidotransferase subunit E</fullName>
        <shortName evidence="6">Glu-ADT subunit E</shortName>
        <ecNumber evidence="6">6.3.5.-</ecNumber>
    </recommendedName>
</protein>
<keyword evidence="1 6" id="KW-0436">Ligase</keyword>
<keyword evidence="3 6" id="KW-0067">ATP-binding</keyword>
<dbReference type="InterPro" id="IPR004115">
    <property type="entry name" value="GAD-like_sf"/>
</dbReference>
<comment type="subunit">
    <text evidence="6">Heterodimer of GatD and GatE.</text>
</comment>
<dbReference type="NCBIfam" id="TIGR00134">
    <property type="entry name" value="gatE_arch"/>
    <property type="match status" value="1"/>
</dbReference>
<dbReference type="GO" id="GO:0005524">
    <property type="term" value="F:ATP binding"/>
    <property type="evidence" value="ECO:0007669"/>
    <property type="project" value="UniProtKB-KW"/>
</dbReference>
<dbReference type="HAMAP" id="MF_00588">
    <property type="entry name" value="GatE"/>
    <property type="match status" value="1"/>
</dbReference>
<evidence type="ECO:0000259" key="7">
    <source>
        <dbReference type="SMART" id="SM00845"/>
    </source>
</evidence>
<evidence type="ECO:0000256" key="3">
    <source>
        <dbReference type="ARBA" id="ARBA00022840"/>
    </source>
</evidence>
<dbReference type="InterPro" id="IPR018027">
    <property type="entry name" value="Asn/Gln_amidotransferase"/>
</dbReference>
<feature type="domain" description="Asn/Gln amidotransferase" evidence="7">
    <location>
        <begin position="483"/>
        <end position="625"/>
    </location>
</feature>
<dbReference type="GO" id="GO:0016740">
    <property type="term" value="F:transferase activity"/>
    <property type="evidence" value="ECO:0007669"/>
    <property type="project" value="UniProtKB-KW"/>
</dbReference>
<dbReference type="InterPro" id="IPR017959">
    <property type="entry name" value="Asn/Gln-tRNA_amidoTrfase_suB/E"/>
</dbReference>
<keyword evidence="8" id="KW-0808">Transferase</keyword>
<dbReference type="PROSITE" id="PS01234">
    <property type="entry name" value="GATB"/>
    <property type="match status" value="1"/>
</dbReference>
<dbReference type="InterPro" id="IPR042114">
    <property type="entry name" value="GatB_C_1"/>
</dbReference>
<evidence type="ECO:0000313" key="8">
    <source>
        <dbReference type="EMBL" id="HDP14205.1"/>
    </source>
</evidence>
<evidence type="ECO:0000256" key="2">
    <source>
        <dbReference type="ARBA" id="ARBA00022741"/>
    </source>
</evidence>
<keyword evidence="4 6" id="KW-0648">Protein biosynthesis</keyword>
<dbReference type="NCBIfam" id="NF003107">
    <property type="entry name" value="PRK04028.1"/>
    <property type="match status" value="1"/>
</dbReference>
<evidence type="ECO:0000256" key="1">
    <source>
        <dbReference type="ARBA" id="ARBA00022598"/>
    </source>
</evidence>
<evidence type="ECO:0000256" key="4">
    <source>
        <dbReference type="ARBA" id="ARBA00022917"/>
    </source>
</evidence>
<dbReference type="InterPro" id="IPR004414">
    <property type="entry name" value="GatE"/>
</dbReference>
<dbReference type="InterPro" id="IPR003789">
    <property type="entry name" value="Asn/Gln_tRNA_amidoTrase-B-like"/>
</dbReference>
<dbReference type="GO" id="GO:0004812">
    <property type="term" value="F:aminoacyl-tRNA ligase activity"/>
    <property type="evidence" value="ECO:0007669"/>
    <property type="project" value="InterPro"/>
</dbReference>
<keyword evidence="2 6" id="KW-0547">Nucleotide-binding</keyword>
<dbReference type="SUPFAM" id="SSF55261">
    <property type="entry name" value="GAD domain-like"/>
    <property type="match status" value="1"/>
</dbReference>
<gene>
    <name evidence="6 8" type="primary">gatE</name>
    <name evidence="8" type="ORF">ENN26_00300</name>
</gene>
<comment type="catalytic activity">
    <reaction evidence="5 6">
        <text>L-glutamyl-tRNA(Gln) + L-glutamine + ATP + H2O = L-glutaminyl-tRNA(Gln) + L-glutamate + ADP + phosphate + H(+)</text>
        <dbReference type="Rhea" id="RHEA:17521"/>
        <dbReference type="Rhea" id="RHEA-COMP:9681"/>
        <dbReference type="Rhea" id="RHEA-COMP:9684"/>
        <dbReference type="ChEBI" id="CHEBI:15377"/>
        <dbReference type="ChEBI" id="CHEBI:15378"/>
        <dbReference type="ChEBI" id="CHEBI:29985"/>
        <dbReference type="ChEBI" id="CHEBI:30616"/>
        <dbReference type="ChEBI" id="CHEBI:43474"/>
        <dbReference type="ChEBI" id="CHEBI:58359"/>
        <dbReference type="ChEBI" id="CHEBI:78520"/>
        <dbReference type="ChEBI" id="CHEBI:78521"/>
        <dbReference type="ChEBI" id="CHEBI:456216"/>
    </reaction>
</comment>
<dbReference type="InterPro" id="IPR014746">
    <property type="entry name" value="Gln_synth/guanido_kin_cat_dom"/>
</dbReference>
<dbReference type="Pfam" id="PF02938">
    <property type="entry name" value="GAD"/>
    <property type="match status" value="1"/>
</dbReference>
<organism evidence="8">
    <name type="scientific">Thermofilum adornatum</name>
    <dbReference type="NCBI Taxonomy" id="1365176"/>
    <lineage>
        <taxon>Archaea</taxon>
        <taxon>Thermoproteota</taxon>
        <taxon>Thermoprotei</taxon>
        <taxon>Thermofilales</taxon>
        <taxon>Thermofilaceae</taxon>
        <taxon>Thermofilum</taxon>
    </lineage>
</organism>
<dbReference type="Gene3D" id="1.10.10.410">
    <property type="match status" value="1"/>
</dbReference>
<dbReference type="GO" id="GO:0050567">
    <property type="term" value="F:glutaminyl-tRNA synthase (glutamine-hydrolyzing) activity"/>
    <property type="evidence" value="ECO:0007669"/>
    <property type="project" value="UniProtKB-UniRule"/>
</dbReference>
<dbReference type="PANTHER" id="PTHR11659:SF2">
    <property type="entry name" value="GLUTAMYL-TRNA(GLN) AMIDOTRANSFERASE SUBUNIT E"/>
    <property type="match status" value="1"/>
</dbReference>
<dbReference type="Gene3D" id="1.10.150.380">
    <property type="entry name" value="GatB domain, N-terminal subdomain"/>
    <property type="match status" value="1"/>
</dbReference>
<dbReference type="GO" id="GO:0005737">
    <property type="term" value="C:cytoplasm"/>
    <property type="evidence" value="ECO:0007669"/>
    <property type="project" value="InterPro"/>
</dbReference>
<dbReference type="InterPro" id="IPR006075">
    <property type="entry name" value="Asn/Gln-tRNA_Trfase_suB/E_cat"/>
</dbReference>
<dbReference type="EMBL" id="DSAY01000005">
    <property type="protein sequence ID" value="HDP14205.1"/>
    <property type="molecule type" value="Genomic_DNA"/>
</dbReference>
<dbReference type="GO" id="GO:0070681">
    <property type="term" value="P:glutaminyl-tRNAGln biosynthesis via transamidation"/>
    <property type="evidence" value="ECO:0007669"/>
    <property type="project" value="TreeGrafter"/>
</dbReference>
<name>A0A7C1GA46_9CREN</name>
<evidence type="ECO:0000256" key="6">
    <source>
        <dbReference type="HAMAP-Rule" id="MF_00588"/>
    </source>
</evidence>
<sequence length="631" mass="70727">MQGVKIKCGLEIHQMLDTAEKLFCSCPTRLTQDPPHFVFTRRLRLAKSEIGEIDPAALFEYEKGLAYRYECHRDNVCLVEMDEEPPHNMNSEALELALKFSLMIGASIVDEVHVMRKIVIDGSNVSGFQRTSLISLGGSIDVNGKKIGIQTVCLEEDAARKTEEKHEGYVSYRLDRLGIPLIEVATAPDIESPEEAREVALRIGLLLRALGKVKRGLGTIRQDLNISVEGGARIEIKGVQYLDLIPKIVELEIQRQLSLLDIRDELKRRNVKEEDLVFEPVDVTDILRSSQSKVVKKALDSGGVALALKLKGFGGLLGREIQPGRRLGTELADRARYWGGVGGLFHSDELPGYGITKDEVEKIKTRLGVEANDAFILIVDSREKVMRALKAAYERAKEALEGVPEETRAANLDGTTKFMRPRPGSARMYPETDIRPIRITPEYLEELRKNLPEPPEKTLERLMKEYSLPKDMAFQLFSQQQIYFFEEAVKTTGLAPQLIATTLTNTIVSLRRDNIPVENLTEEHLLATFKAVADGKIAKEAIPVVLTEFAKNPDASLEEVLKRAGLERLTIEELREIVRKVIQENREDVSQKGEKSFGKLMGIVMERVRGRIDGAVVAQVLREELKKAISS</sequence>
<dbReference type="SUPFAM" id="SSF89095">
    <property type="entry name" value="GatB/YqeY motif"/>
    <property type="match status" value="1"/>
</dbReference>
<comment type="caution">
    <text evidence="8">The sequence shown here is derived from an EMBL/GenBank/DDBJ whole genome shotgun (WGS) entry which is preliminary data.</text>
</comment>
<dbReference type="SMART" id="SM00845">
    <property type="entry name" value="GatB_Yqey"/>
    <property type="match status" value="1"/>
</dbReference>
<dbReference type="Pfam" id="PF02934">
    <property type="entry name" value="GatB_N"/>
    <property type="match status" value="1"/>
</dbReference>
<comment type="similarity">
    <text evidence="6">Belongs to the GatB/GatE family. GatE subfamily.</text>
</comment>
<comment type="function">
    <text evidence="6">Allows the formation of correctly charged Gln-tRNA(Gln) through the transamidation of misacylated Glu-tRNA(Gln) in organisms which lack glutaminyl-tRNA synthetase. The reaction takes place in the presence of glutamine and ATP through an activated gamma-phospho-Glu-tRNA(Gln). The GatDE system is specific for glutamate and does not act on aspartate.</text>
</comment>
<dbReference type="Gene3D" id="3.30.1360.30">
    <property type="entry name" value="GAD-like domain"/>
    <property type="match status" value="1"/>
</dbReference>
<reference evidence="8" key="1">
    <citation type="journal article" date="2020" name="mSystems">
        <title>Genome- and Community-Level Interaction Insights into Carbon Utilization and Element Cycling Functions of Hydrothermarchaeota in Hydrothermal Sediment.</title>
        <authorList>
            <person name="Zhou Z."/>
            <person name="Liu Y."/>
            <person name="Xu W."/>
            <person name="Pan J."/>
            <person name="Luo Z.H."/>
            <person name="Li M."/>
        </authorList>
    </citation>
    <scope>NUCLEOTIDE SEQUENCE [LARGE SCALE GENOMIC DNA]</scope>
    <source>
        <strain evidence="8">SpSt-116</strain>
    </source>
</reference>
<dbReference type="SUPFAM" id="SSF55931">
    <property type="entry name" value="Glutamine synthetase/guanido kinase"/>
    <property type="match status" value="2"/>
</dbReference>